<evidence type="ECO:0000313" key="2">
    <source>
        <dbReference type="Proteomes" id="UP001596353"/>
    </source>
</evidence>
<comment type="caution">
    <text evidence="1">The sequence shown here is derived from an EMBL/GenBank/DDBJ whole genome shotgun (WGS) entry which is preliminary data.</text>
</comment>
<sequence length="69" mass="7812">MPRDRETHHLIPPAMKIARLCAPLSSSRLPQEILVLDEDTVAICLEVDGVDYIMSMMRVPRQRAKPATQ</sequence>
<proteinExistence type="predicted"/>
<dbReference type="EMBL" id="JBHSWG010000001">
    <property type="protein sequence ID" value="MFC6760424.1"/>
    <property type="molecule type" value="Genomic_DNA"/>
</dbReference>
<evidence type="ECO:0000313" key="1">
    <source>
        <dbReference type="EMBL" id="MFC6760424.1"/>
    </source>
</evidence>
<accession>A0ABW2B5W8</accession>
<organism evidence="1 2">
    <name type="scientific">Sulfitobacter porphyrae</name>
    <dbReference type="NCBI Taxonomy" id="1246864"/>
    <lineage>
        <taxon>Bacteria</taxon>
        <taxon>Pseudomonadati</taxon>
        <taxon>Pseudomonadota</taxon>
        <taxon>Alphaproteobacteria</taxon>
        <taxon>Rhodobacterales</taxon>
        <taxon>Roseobacteraceae</taxon>
        <taxon>Sulfitobacter</taxon>
    </lineage>
</organism>
<name>A0ABW2B5W8_9RHOB</name>
<dbReference type="Proteomes" id="UP001596353">
    <property type="component" value="Unassembled WGS sequence"/>
</dbReference>
<keyword evidence="2" id="KW-1185">Reference proteome</keyword>
<gene>
    <name evidence="1" type="ORF">ACFQFQ_14505</name>
</gene>
<reference evidence="2" key="1">
    <citation type="journal article" date="2019" name="Int. J. Syst. Evol. Microbiol.">
        <title>The Global Catalogue of Microorganisms (GCM) 10K type strain sequencing project: providing services to taxonomists for standard genome sequencing and annotation.</title>
        <authorList>
            <consortium name="The Broad Institute Genomics Platform"/>
            <consortium name="The Broad Institute Genome Sequencing Center for Infectious Disease"/>
            <person name="Wu L."/>
            <person name="Ma J."/>
        </authorList>
    </citation>
    <scope>NUCLEOTIDE SEQUENCE [LARGE SCALE GENOMIC DNA]</scope>
    <source>
        <strain evidence="2">CCUG 66188</strain>
    </source>
</reference>
<protein>
    <submittedName>
        <fullName evidence="1">Uncharacterized protein</fullName>
    </submittedName>
</protein>